<evidence type="ECO:0000256" key="1">
    <source>
        <dbReference type="ARBA" id="ARBA00022723"/>
    </source>
</evidence>
<evidence type="ECO:0000313" key="9">
    <source>
        <dbReference type="EMBL" id="TVU35948.1"/>
    </source>
</evidence>
<comment type="caution">
    <text evidence="9">The sequence shown here is derived from an EMBL/GenBank/DDBJ whole genome shotgun (WGS) entry which is preliminary data.</text>
</comment>
<keyword evidence="10" id="KW-1185">Reference proteome</keyword>
<dbReference type="GO" id="GO:0003729">
    <property type="term" value="F:mRNA binding"/>
    <property type="evidence" value="ECO:0007669"/>
    <property type="project" value="EnsemblPlants"/>
</dbReference>
<gene>
    <name evidence="9" type="ORF">EJB05_17855</name>
</gene>
<dbReference type="InterPro" id="IPR050974">
    <property type="entry name" value="Plant_ZF_CCCH"/>
</dbReference>
<keyword evidence="3 6" id="KW-0863">Zinc-finger</keyword>
<feature type="zinc finger region" description="C3H1-type" evidence="6">
    <location>
        <begin position="214"/>
        <end position="242"/>
    </location>
</feature>
<sequence length="507" mass="54175">MSDPFHPYTGGGGFQGAGSGGGGGFPGAGSGGDGAPPRRYSDYEVDLIAARYADVPLPNLSPADVPLPHLSPVEVGYFDAHVGARRSAEVLYHHSIMGSHSTIGQSEPLYSSNTMVKRPRLESSLTILPQRPGGKACAFYMRSRTCKFGEGCIFDHPQWVPEGGIPNWREVQDVDDSYPERPGEPDCPGKVNEFKGVADNEQSLIADSAVLPARPSQSVCSFYAKTGKCKFGAKCRFNHPKDDNVPTLTGKQTIYTAAIDEEVYNGAADGLNPAKTDAPAAPAEEHNAKGLPIRPGEIDCSFYMKTGSCMYGSICRYNHPDRPVVDTALIASVAQGILPTPAPAAPMAVLNPVATFLPGFDIQAALVPVEPEPVVYPQRPGETVCDFYMKTGHCKYSEKCKFHHPIDRSAPRPNESWDPQQSVTITLAGLPRREGAEVCAFYMRSGTCKFGVQCKFDHPPPAEAITKLQAAGGKKSGKKAKAVAKLMAAAEKKAEGLSVVLAEPAEP</sequence>
<dbReference type="PANTHER" id="PTHR12506:SF82">
    <property type="entry name" value="ZINC FINGER CCCH DOMAIN-CONTAINING PROTEIN 64-RELATED"/>
    <property type="match status" value="1"/>
</dbReference>
<dbReference type="PROSITE" id="PS50103">
    <property type="entry name" value="ZF_C3H1"/>
    <property type="match status" value="5"/>
</dbReference>
<evidence type="ECO:0000313" key="10">
    <source>
        <dbReference type="Proteomes" id="UP000324897"/>
    </source>
</evidence>
<evidence type="ECO:0000256" key="7">
    <source>
        <dbReference type="SAM" id="MobiDB-lite"/>
    </source>
</evidence>
<feature type="zinc finger region" description="C3H1-type" evidence="6">
    <location>
        <begin position="294"/>
        <end position="322"/>
    </location>
</feature>
<dbReference type="GO" id="GO:0005634">
    <property type="term" value="C:nucleus"/>
    <property type="evidence" value="ECO:0007669"/>
    <property type="project" value="EnsemblPlants"/>
</dbReference>
<evidence type="ECO:0000256" key="3">
    <source>
        <dbReference type="ARBA" id="ARBA00022771"/>
    </source>
</evidence>
<feature type="region of interest" description="Disordered" evidence="7">
    <location>
        <begin position="1"/>
        <end position="39"/>
    </location>
</feature>
<dbReference type="GO" id="GO:0008270">
    <property type="term" value="F:zinc ion binding"/>
    <property type="evidence" value="ECO:0007669"/>
    <property type="project" value="UniProtKB-KW"/>
</dbReference>
<keyword evidence="1 6" id="KW-0479">Metal-binding</keyword>
<accession>A0A5J9VJK3</accession>
<evidence type="ECO:0000256" key="6">
    <source>
        <dbReference type="PROSITE-ProRule" id="PRU00723"/>
    </source>
</evidence>
<dbReference type="EMBL" id="RWGY01000009">
    <property type="protein sequence ID" value="TVU35948.1"/>
    <property type="molecule type" value="Genomic_DNA"/>
</dbReference>
<dbReference type="OrthoDB" id="411372at2759"/>
<dbReference type="InterPro" id="IPR000571">
    <property type="entry name" value="Znf_CCCH"/>
</dbReference>
<feature type="domain" description="C3H1-type" evidence="8">
    <location>
        <begin position="379"/>
        <end position="407"/>
    </location>
</feature>
<evidence type="ECO:0000256" key="5">
    <source>
        <dbReference type="ARBA" id="ARBA00023125"/>
    </source>
</evidence>
<feature type="zinc finger region" description="C3H1-type" evidence="6">
    <location>
        <begin position="379"/>
        <end position="407"/>
    </location>
</feature>
<dbReference type="SMART" id="SM00356">
    <property type="entry name" value="ZnF_C3H1"/>
    <property type="match status" value="5"/>
</dbReference>
<feature type="domain" description="C3H1-type" evidence="8">
    <location>
        <begin position="294"/>
        <end position="322"/>
    </location>
</feature>
<feature type="domain" description="C3H1-type" evidence="8">
    <location>
        <begin position="433"/>
        <end position="461"/>
    </location>
</feature>
<dbReference type="Proteomes" id="UP000324897">
    <property type="component" value="Unassembled WGS sequence"/>
</dbReference>
<keyword evidence="2" id="KW-0677">Repeat</keyword>
<dbReference type="Gene3D" id="2.30.30.1190">
    <property type="match status" value="1"/>
</dbReference>
<dbReference type="FunFam" id="4.10.1000.10:FF:000033">
    <property type="entry name" value="zinc finger CCCH domain-containing protein 37"/>
    <property type="match status" value="1"/>
</dbReference>
<evidence type="ECO:0000256" key="4">
    <source>
        <dbReference type="ARBA" id="ARBA00022833"/>
    </source>
</evidence>
<dbReference type="InterPro" id="IPR036855">
    <property type="entry name" value="Znf_CCCH_sf"/>
</dbReference>
<feature type="domain" description="C3H1-type" evidence="8">
    <location>
        <begin position="214"/>
        <end position="242"/>
    </location>
</feature>
<feature type="domain" description="C3H1-type" evidence="8">
    <location>
        <begin position="131"/>
        <end position="159"/>
    </location>
</feature>
<proteinExistence type="predicted"/>
<dbReference type="GO" id="GO:0003677">
    <property type="term" value="F:DNA binding"/>
    <property type="evidence" value="ECO:0007669"/>
    <property type="project" value="UniProtKB-KW"/>
</dbReference>
<feature type="zinc finger region" description="C3H1-type" evidence="6">
    <location>
        <begin position="433"/>
        <end position="461"/>
    </location>
</feature>
<reference evidence="9 10" key="1">
    <citation type="journal article" date="2019" name="Sci. Rep.">
        <title>A high-quality genome of Eragrostis curvula grass provides insights into Poaceae evolution and supports new strategies to enhance forage quality.</title>
        <authorList>
            <person name="Carballo J."/>
            <person name="Santos B.A.C.M."/>
            <person name="Zappacosta D."/>
            <person name="Garbus I."/>
            <person name="Selva J.P."/>
            <person name="Gallo C.A."/>
            <person name="Diaz A."/>
            <person name="Albertini E."/>
            <person name="Caccamo M."/>
            <person name="Echenique V."/>
        </authorList>
    </citation>
    <scope>NUCLEOTIDE SEQUENCE [LARGE SCALE GENOMIC DNA]</scope>
    <source>
        <strain evidence="10">cv. Victoria</strain>
        <tissue evidence="9">Leaf</tissue>
    </source>
</reference>
<dbReference type="Pfam" id="PF00642">
    <property type="entry name" value="zf-CCCH"/>
    <property type="match status" value="4"/>
</dbReference>
<dbReference type="Gene3D" id="4.10.1000.10">
    <property type="entry name" value="Zinc finger, CCCH-type"/>
    <property type="match status" value="2"/>
</dbReference>
<evidence type="ECO:0000259" key="8">
    <source>
        <dbReference type="PROSITE" id="PS50103"/>
    </source>
</evidence>
<keyword evidence="5" id="KW-0238">DNA-binding</keyword>
<dbReference type="PANTHER" id="PTHR12506">
    <property type="entry name" value="PROTEIN PHOSPHATASE RELATED"/>
    <property type="match status" value="1"/>
</dbReference>
<evidence type="ECO:0000256" key="2">
    <source>
        <dbReference type="ARBA" id="ARBA00022737"/>
    </source>
</evidence>
<organism evidence="9 10">
    <name type="scientific">Eragrostis curvula</name>
    <name type="common">weeping love grass</name>
    <dbReference type="NCBI Taxonomy" id="38414"/>
    <lineage>
        <taxon>Eukaryota</taxon>
        <taxon>Viridiplantae</taxon>
        <taxon>Streptophyta</taxon>
        <taxon>Embryophyta</taxon>
        <taxon>Tracheophyta</taxon>
        <taxon>Spermatophyta</taxon>
        <taxon>Magnoliopsida</taxon>
        <taxon>Liliopsida</taxon>
        <taxon>Poales</taxon>
        <taxon>Poaceae</taxon>
        <taxon>PACMAD clade</taxon>
        <taxon>Chloridoideae</taxon>
        <taxon>Eragrostideae</taxon>
        <taxon>Eragrostidinae</taxon>
        <taxon>Eragrostis</taxon>
    </lineage>
</organism>
<protein>
    <recommendedName>
        <fullName evidence="8">C3H1-type domain-containing protein</fullName>
    </recommendedName>
</protein>
<keyword evidence="4 6" id="KW-0862">Zinc</keyword>
<dbReference type="AlphaFoldDB" id="A0A5J9VJK3"/>
<name>A0A5J9VJK3_9POAL</name>
<dbReference type="SUPFAM" id="SSF90229">
    <property type="entry name" value="CCCH zinc finger"/>
    <property type="match status" value="5"/>
</dbReference>
<dbReference type="Pfam" id="PF14608">
    <property type="entry name" value="zf-CCCH_2"/>
    <property type="match status" value="1"/>
</dbReference>
<dbReference type="Gramene" id="TVU35948">
    <property type="protein sequence ID" value="TVU35948"/>
    <property type="gene ID" value="EJB05_17855"/>
</dbReference>
<feature type="compositionally biased region" description="Gly residues" evidence="7">
    <location>
        <begin position="9"/>
        <end position="34"/>
    </location>
</feature>
<feature type="zinc finger region" description="C3H1-type" evidence="6">
    <location>
        <begin position="131"/>
        <end position="159"/>
    </location>
</feature>